<accession>A0A4Y2SXG9</accession>
<sequence length="43" mass="4983">MTSRSAAGDYIRRALGCRRVLLIDWDRLGARTSLEFRPQCELE</sequence>
<dbReference type="AlphaFoldDB" id="A0A4Y2SXG9"/>
<organism evidence="1 2">
    <name type="scientific">Araneus ventricosus</name>
    <name type="common">Orbweaver spider</name>
    <name type="synonym">Epeira ventricosa</name>
    <dbReference type="NCBI Taxonomy" id="182803"/>
    <lineage>
        <taxon>Eukaryota</taxon>
        <taxon>Metazoa</taxon>
        <taxon>Ecdysozoa</taxon>
        <taxon>Arthropoda</taxon>
        <taxon>Chelicerata</taxon>
        <taxon>Arachnida</taxon>
        <taxon>Araneae</taxon>
        <taxon>Araneomorphae</taxon>
        <taxon>Entelegynae</taxon>
        <taxon>Araneoidea</taxon>
        <taxon>Araneidae</taxon>
        <taxon>Araneus</taxon>
    </lineage>
</organism>
<evidence type="ECO:0000313" key="2">
    <source>
        <dbReference type="Proteomes" id="UP000499080"/>
    </source>
</evidence>
<proteinExistence type="predicted"/>
<keyword evidence="2" id="KW-1185">Reference proteome</keyword>
<comment type="caution">
    <text evidence="1">The sequence shown here is derived from an EMBL/GenBank/DDBJ whole genome shotgun (WGS) entry which is preliminary data.</text>
</comment>
<dbReference type="Proteomes" id="UP000499080">
    <property type="component" value="Unassembled WGS sequence"/>
</dbReference>
<feature type="non-terminal residue" evidence="1">
    <location>
        <position position="43"/>
    </location>
</feature>
<gene>
    <name evidence="1" type="ORF">AVEN_180981_1</name>
</gene>
<name>A0A4Y2SXG9_ARAVE</name>
<reference evidence="1 2" key="1">
    <citation type="journal article" date="2019" name="Sci. Rep.">
        <title>Orb-weaving spider Araneus ventricosus genome elucidates the spidroin gene catalogue.</title>
        <authorList>
            <person name="Kono N."/>
            <person name="Nakamura H."/>
            <person name="Ohtoshi R."/>
            <person name="Moran D.A.P."/>
            <person name="Shinohara A."/>
            <person name="Yoshida Y."/>
            <person name="Fujiwara M."/>
            <person name="Mori M."/>
            <person name="Tomita M."/>
            <person name="Arakawa K."/>
        </authorList>
    </citation>
    <scope>NUCLEOTIDE SEQUENCE [LARGE SCALE GENOMIC DNA]</scope>
</reference>
<evidence type="ECO:0000313" key="1">
    <source>
        <dbReference type="EMBL" id="GBN92957.1"/>
    </source>
</evidence>
<protein>
    <submittedName>
        <fullName evidence="1">Uncharacterized protein</fullName>
    </submittedName>
</protein>
<dbReference type="EMBL" id="BGPR01024689">
    <property type="protein sequence ID" value="GBN92957.1"/>
    <property type="molecule type" value="Genomic_DNA"/>
</dbReference>